<protein>
    <submittedName>
        <fullName evidence="1">Uncharacterized protein</fullName>
    </submittedName>
</protein>
<accession>A0A2G8RY51</accession>
<proteinExistence type="predicted"/>
<name>A0A2G8RY51_9APHY</name>
<gene>
    <name evidence="1" type="ORF">GSI_12004</name>
</gene>
<dbReference type="Proteomes" id="UP000230002">
    <property type="component" value="Unassembled WGS sequence"/>
</dbReference>
<comment type="caution">
    <text evidence="1">The sequence shown here is derived from an EMBL/GenBank/DDBJ whole genome shotgun (WGS) entry which is preliminary data.</text>
</comment>
<dbReference type="AlphaFoldDB" id="A0A2G8RY51"/>
<reference evidence="1 2" key="1">
    <citation type="journal article" date="2015" name="Sci. Rep.">
        <title>Chromosome-level genome map provides insights into diverse defense mechanisms in the medicinal fungus Ganoderma sinense.</title>
        <authorList>
            <person name="Zhu Y."/>
            <person name="Xu J."/>
            <person name="Sun C."/>
            <person name="Zhou S."/>
            <person name="Xu H."/>
            <person name="Nelson D.R."/>
            <person name="Qian J."/>
            <person name="Song J."/>
            <person name="Luo H."/>
            <person name="Xiang L."/>
            <person name="Li Y."/>
            <person name="Xu Z."/>
            <person name="Ji A."/>
            <person name="Wang L."/>
            <person name="Lu S."/>
            <person name="Hayward A."/>
            <person name="Sun W."/>
            <person name="Li X."/>
            <person name="Schwartz D.C."/>
            <person name="Wang Y."/>
            <person name="Chen S."/>
        </authorList>
    </citation>
    <scope>NUCLEOTIDE SEQUENCE [LARGE SCALE GENOMIC DNA]</scope>
    <source>
        <strain evidence="1 2">ZZ0214-1</strain>
    </source>
</reference>
<evidence type="ECO:0000313" key="1">
    <source>
        <dbReference type="EMBL" id="PIL26248.1"/>
    </source>
</evidence>
<sequence>MTCERVVAAQCISQSSDLGDALRALPTITVSLPTKAAVHPPPPLKDFPLQTPVVHGPPYDYVVVAMYAKCDGLACRFMRVNLSPQPVQASDVPSIQGCFLSTSTIDNFVIYYDANMKALDCPLHVYYCATSYAERSNPNNALVTLTQSLSIACRRPWYGTVVVLKFANRACRNYVVMTVDDVLRARDYFAYFA</sequence>
<organism evidence="1 2">
    <name type="scientific">Ganoderma sinense ZZ0214-1</name>
    <dbReference type="NCBI Taxonomy" id="1077348"/>
    <lineage>
        <taxon>Eukaryota</taxon>
        <taxon>Fungi</taxon>
        <taxon>Dikarya</taxon>
        <taxon>Basidiomycota</taxon>
        <taxon>Agaricomycotina</taxon>
        <taxon>Agaricomycetes</taxon>
        <taxon>Polyporales</taxon>
        <taxon>Polyporaceae</taxon>
        <taxon>Ganoderma</taxon>
    </lineage>
</organism>
<keyword evidence="2" id="KW-1185">Reference proteome</keyword>
<dbReference type="OrthoDB" id="2765210at2759"/>
<dbReference type="EMBL" id="AYKW01000045">
    <property type="protein sequence ID" value="PIL26248.1"/>
    <property type="molecule type" value="Genomic_DNA"/>
</dbReference>
<evidence type="ECO:0000313" key="2">
    <source>
        <dbReference type="Proteomes" id="UP000230002"/>
    </source>
</evidence>